<proteinExistence type="predicted"/>
<keyword evidence="2" id="KW-0560">Oxidoreductase</keyword>
<reference evidence="2 3" key="1">
    <citation type="submission" date="2013-05" db="EMBL/GenBank/DDBJ databases">
        <title>Genome assembly of Chondromyces apiculatus DSM 436.</title>
        <authorList>
            <person name="Sharma G."/>
            <person name="Khatri I."/>
            <person name="Kaur C."/>
            <person name="Mayilraj S."/>
            <person name="Subramanian S."/>
        </authorList>
    </citation>
    <scope>NUCLEOTIDE SEQUENCE [LARGE SCALE GENOMIC DNA]</scope>
    <source>
        <strain evidence="2 3">DSM 436</strain>
    </source>
</reference>
<dbReference type="SUPFAM" id="SSF69118">
    <property type="entry name" value="AhpD-like"/>
    <property type="match status" value="1"/>
</dbReference>
<keyword evidence="3" id="KW-1185">Reference proteome</keyword>
<dbReference type="Proteomes" id="UP000019678">
    <property type="component" value="Unassembled WGS sequence"/>
</dbReference>
<dbReference type="RefSeq" id="WP_044244750.1">
    <property type="nucleotide sequence ID" value="NZ_ASRX01000038.1"/>
</dbReference>
<sequence length="179" mass="19627">MTTITVPAHDDVSQADQALLDNLKKAMGFVPNLYATMAHSETALGSYLAFQNTRRSLKPKERETVNLVVSQINHCRYCLSAHTMLARKYGLSDEEVLQVRRGHAPFDPRLDALAKLVKSVVVERGHTDPAALQAFFDAGFGQGHLVDVVMAIGVITVTNYLHSTTQVPIDFPLAPELDG</sequence>
<dbReference type="PANTHER" id="PTHR35446">
    <property type="entry name" value="SI:CH211-175M2.5"/>
    <property type="match status" value="1"/>
</dbReference>
<feature type="domain" description="Carboxymuconolactone decarboxylase-like" evidence="1">
    <location>
        <begin position="54"/>
        <end position="106"/>
    </location>
</feature>
<dbReference type="InterPro" id="IPR004675">
    <property type="entry name" value="AhpD_core"/>
</dbReference>
<comment type="caution">
    <text evidence="2">The sequence shown here is derived from an EMBL/GenBank/DDBJ whole genome shotgun (WGS) entry which is preliminary data.</text>
</comment>
<organism evidence="2 3">
    <name type="scientific">Chondromyces apiculatus DSM 436</name>
    <dbReference type="NCBI Taxonomy" id="1192034"/>
    <lineage>
        <taxon>Bacteria</taxon>
        <taxon>Pseudomonadati</taxon>
        <taxon>Myxococcota</taxon>
        <taxon>Polyangia</taxon>
        <taxon>Polyangiales</taxon>
        <taxon>Polyangiaceae</taxon>
        <taxon>Chondromyces</taxon>
    </lineage>
</organism>
<dbReference type="InterPro" id="IPR003779">
    <property type="entry name" value="CMD-like"/>
</dbReference>
<name>A0A017T4H3_9BACT</name>
<dbReference type="PANTHER" id="PTHR35446:SF3">
    <property type="entry name" value="CMD DOMAIN-CONTAINING PROTEIN"/>
    <property type="match status" value="1"/>
</dbReference>
<dbReference type="AlphaFoldDB" id="A0A017T4H3"/>
<evidence type="ECO:0000313" key="3">
    <source>
        <dbReference type="Proteomes" id="UP000019678"/>
    </source>
</evidence>
<dbReference type="NCBIfam" id="TIGR00778">
    <property type="entry name" value="ahpD_dom"/>
    <property type="match status" value="1"/>
</dbReference>
<keyword evidence="2" id="KW-0575">Peroxidase</keyword>
<dbReference type="STRING" id="1192034.CAP_4797"/>
<protein>
    <submittedName>
        <fullName evidence="2">Alkylhydroperoxidase AhpD core</fullName>
    </submittedName>
</protein>
<dbReference type="Pfam" id="PF02627">
    <property type="entry name" value="CMD"/>
    <property type="match status" value="1"/>
</dbReference>
<dbReference type="OrthoDB" id="9801997at2"/>
<evidence type="ECO:0000313" key="2">
    <source>
        <dbReference type="EMBL" id="EYF04114.1"/>
    </source>
</evidence>
<dbReference type="GO" id="GO:0051920">
    <property type="term" value="F:peroxiredoxin activity"/>
    <property type="evidence" value="ECO:0007669"/>
    <property type="project" value="InterPro"/>
</dbReference>
<dbReference type="eggNOG" id="COG2128">
    <property type="taxonomic scope" value="Bacteria"/>
</dbReference>
<dbReference type="InterPro" id="IPR029032">
    <property type="entry name" value="AhpD-like"/>
</dbReference>
<accession>A0A017T4H3</accession>
<dbReference type="EMBL" id="ASRX01000038">
    <property type="protein sequence ID" value="EYF04114.1"/>
    <property type="molecule type" value="Genomic_DNA"/>
</dbReference>
<dbReference type="Gene3D" id="1.20.1290.10">
    <property type="entry name" value="AhpD-like"/>
    <property type="match status" value="1"/>
</dbReference>
<evidence type="ECO:0000259" key="1">
    <source>
        <dbReference type="Pfam" id="PF02627"/>
    </source>
</evidence>
<gene>
    <name evidence="2" type="ORF">CAP_4797</name>
</gene>